<name>A0A7M7LKI8_NASVI</name>
<sequence>MDEYVRFKINRRLSLVVNLAEFSDKTKKMAFTLEREIARDNKTYKLRVAITKEAVTALQAGSVGIINALERNENLEKVYTQSKDNLRIEVQRCLDGSEGVLTIAYYYLDPQSNNDMVSIRKSSFSTILEYVSNEFNVNDEWFDESSVAKLDRKKKEKKDRQSIS</sequence>
<evidence type="ECO:0000313" key="2">
    <source>
        <dbReference type="Proteomes" id="UP000002358"/>
    </source>
</evidence>
<accession>A0A7M7LKI8</accession>
<protein>
    <submittedName>
        <fullName evidence="1">Uncharacterized protein</fullName>
    </submittedName>
</protein>
<evidence type="ECO:0000313" key="1">
    <source>
        <dbReference type="EnsemblMetazoa" id="XP_003425036"/>
    </source>
</evidence>
<dbReference type="EnsemblMetazoa" id="XM_003424988">
    <property type="protein sequence ID" value="XP_003425036"/>
    <property type="gene ID" value="LOC100679805"/>
</dbReference>
<dbReference type="Proteomes" id="UP000002358">
    <property type="component" value="Chromosome 1"/>
</dbReference>
<proteinExistence type="predicted"/>
<gene>
    <name evidence="1" type="primary">100679805</name>
</gene>
<keyword evidence="2" id="KW-1185">Reference proteome</keyword>
<dbReference type="KEGG" id="nvi:100679805"/>
<dbReference type="AlphaFoldDB" id="A0A7M7LKI8"/>
<reference evidence="1" key="1">
    <citation type="submission" date="2021-01" db="UniProtKB">
        <authorList>
            <consortium name="EnsemblMetazoa"/>
        </authorList>
    </citation>
    <scope>IDENTIFICATION</scope>
</reference>
<organism evidence="1 2">
    <name type="scientific">Nasonia vitripennis</name>
    <name type="common">Parasitic wasp</name>
    <dbReference type="NCBI Taxonomy" id="7425"/>
    <lineage>
        <taxon>Eukaryota</taxon>
        <taxon>Metazoa</taxon>
        <taxon>Ecdysozoa</taxon>
        <taxon>Arthropoda</taxon>
        <taxon>Hexapoda</taxon>
        <taxon>Insecta</taxon>
        <taxon>Pterygota</taxon>
        <taxon>Neoptera</taxon>
        <taxon>Endopterygota</taxon>
        <taxon>Hymenoptera</taxon>
        <taxon>Apocrita</taxon>
        <taxon>Proctotrupomorpha</taxon>
        <taxon>Chalcidoidea</taxon>
        <taxon>Pteromalidae</taxon>
        <taxon>Pteromalinae</taxon>
        <taxon>Nasonia</taxon>
    </lineage>
</organism>
<dbReference type="InParanoid" id="A0A7M7LKI8"/>